<sequence>MMVWVELGSHMEKYEEHGSAPVSLLDLHESILDCILNRLPPEDLYQMSHVCSWLRSRCRSNDLWENQIKQKWGKVIGPFARKEWQWHITKPNFHNGNGSMGSFAGAWPNIWLASYLQDSKHLTALLSHNFIMAFCFSLETGTFWFPAQIYQGSMLRDALLSYDRTTDTFKARDHDDNWQLLGTNIKWENVRVAPLESSPYVVHVSHCLQNLKPGDHIEIQWRQNRENPFEWCHGVIGHLESCDENENPCQCHYSEMLVVEPKQYAHVSYMRRIMLSRKECGEEGVSYMRRIMLSRNNCGEQSDTSGGLYGGIRMLQNHEEIEIWERLFLDQSQFYKSLQLEHMLDMHFQWPHKASQFS</sequence>
<dbReference type="Proteomes" id="UP000634136">
    <property type="component" value="Unassembled WGS sequence"/>
</dbReference>
<name>A0A834TDA7_9FABA</name>
<dbReference type="Pfam" id="PF00646">
    <property type="entry name" value="F-box"/>
    <property type="match status" value="1"/>
</dbReference>
<evidence type="ECO:0000259" key="1">
    <source>
        <dbReference type="PROSITE" id="PS50181"/>
    </source>
</evidence>
<dbReference type="SUPFAM" id="SSF81383">
    <property type="entry name" value="F-box domain"/>
    <property type="match status" value="1"/>
</dbReference>
<proteinExistence type="predicted"/>
<comment type="caution">
    <text evidence="2">The sequence shown here is derived from an EMBL/GenBank/DDBJ whole genome shotgun (WGS) entry which is preliminary data.</text>
</comment>
<dbReference type="Gene3D" id="1.20.1280.50">
    <property type="match status" value="1"/>
</dbReference>
<dbReference type="EMBL" id="JAAIUW010000008">
    <property type="protein sequence ID" value="KAF7819131.1"/>
    <property type="molecule type" value="Genomic_DNA"/>
</dbReference>
<dbReference type="AlphaFoldDB" id="A0A834TDA7"/>
<protein>
    <submittedName>
        <fullName evidence="2">F-box protein</fullName>
    </submittedName>
</protein>
<keyword evidence="3" id="KW-1185">Reference proteome</keyword>
<evidence type="ECO:0000313" key="3">
    <source>
        <dbReference type="Proteomes" id="UP000634136"/>
    </source>
</evidence>
<dbReference type="PROSITE" id="PS50181">
    <property type="entry name" value="FBOX"/>
    <property type="match status" value="1"/>
</dbReference>
<dbReference type="PANTHER" id="PTHR31482:SF11">
    <property type="entry name" value="CYCLIN-LIKE F-BOX"/>
    <property type="match status" value="1"/>
</dbReference>
<feature type="domain" description="F-box" evidence="1">
    <location>
        <begin position="21"/>
        <end position="67"/>
    </location>
</feature>
<gene>
    <name evidence="2" type="ORF">G2W53_024586</name>
</gene>
<organism evidence="2 3">
    <name type="scientific">Senna tora</name>
    <dbReference type="NCBI Taxonomy" id="362788"/>
    <lineage>
        <taxon>Eukaryota</taxon>
        <taxon>Viridiplantae</taxon>
        <taxon>Streptophyta</taxon>
        <taxon>Embryophyta</taxon>
        <taxon>Tracheophyta</taxon>
        <taxon>Spermatophyta</taxon>
        <taxon>Magnoliopsida</taxon>
        <taxon>eudicotyledons</taxon>
        <taxon>Gunneridae</taxon>
        <taxon>Pentapetalae</taxon>
        <taxon>rosids</taxon>
        <taxon>fabids</taxon>
        <taxon>Fabales</taxon>
        <taxon>Fabaceae</taxon>
        <taxon>Caesalpinioideae</taxon>
        <taxon>Cassia clade</taxon>
        <taxon>Senna</taxon>
    </lineage>
</organism>
<reference evidence="2" key="1">
    <citation type="submission" date="2020-09" db="EMBL/GenBank/DDBJ databases">
        <title>Genome-Enabled Discovery of Anthraquinone Biosynthesis in Senna tora.</title>
        <authorList>
            <person name="Kang S.-H."/>
            <person name="Pandey R.P."/>
            <person name="Lee C.-M."/>
            <person name="Sim J.-S."/>
            <person name="Jeong J.-T."/>
            <person name="Choi B.-S."/>
            <person name="Jung M."/>
            <person name="Ginzburg D."/>
            <person name="Zhao K."/>
            <person name="Won S.Y."/>
            <person name="Oh T.-J."/>
            <person name="Yu Y."/>
            <person name="Kim N.-H."/>
            <person name="Lee O.R."/>
            <person name="Lee T.-H."/>
            <person name="Bashyal P."/>
            <person name="Kim T.-S."/>
            <person name="Lee W.-H."/>
            <person name="Kawkins C."/>
            <person name="Kim C.-K."/>
            <person name="Kim J.S."/>
            <person name="Ahn B.O."/>
            <person name="Rhee S.Y."/>
            <person name="Sohng J.K."/>
        </authorList>
    </citation>
    <scope>NUCLEOTIDE SEQUENCE</scope>
    <source>
        <tissue evidence="2">Leaf</tissue>
    </source>
</reference>
<dbReference type="InterPro" id="IPR001810">
    <property type="entry name" value="F-box_dom"/>
</dbReference>
<dbReference type="PANTHER" id="PTHR31482">
    <property type="entry name" value="ESTS AU081301(E20138)"/>
    <property type="match status" value="1"/>
</dbReference>
<evidence type="ECO:0000313" key="2">
    <source>
        <dbReference type="EMBL" id="KAF7819131.1"/>
    </source>
</evidence>
<dbReference type="InterPro" id="IPR036047">
    <property type="entry name" value="F-box-like_dom_sf"/>
</dbReference>
<dbReference type="OrthoDB" id="722566at2759"/>
<accession>A0A834TDA7</accession>